<evidence type="ECO:0000313" key="13">
    <source>
        <dbReference type="Proteomes" id="UP000800094"/>
    </source>
</evidence>
<keyword evidence="8" id="KW-0546">Nucleotide metabolism</keyword>
<feature type="compositionally biased region" description="Polar residues" evidence="11">
    <location>
        <begin position="162"/>
        <end position="172"/>
    </location>
</feature>
<evidence type="ECO:0000256" key="6">
    <source>
        <dbReference type="ARBA" id="ARBA00022801"/>
    </source>
</evidence>
<keyword evidence="13" id="KW-1185">Reference proteome</keyword>
<protein>
    <recommendedName>
        <fullName evidence="9">AMP deaminase</fullName>
        <ecNumber evidence="4">3.5.4.6</ecNumber>
    </recommendedName>
    <alternativeName>
        <fullName evidence="10">Myoadenylate deaminase</fullName>
    </alternativeName>
</protein>
<evidence type="ECO:0000256" key="4">
    <source>
        <dbReference type="ARBA" id="ARBA00012775"/>
    </source>
</evidence>
<dbReference type="AlphaFoldDB" id="A0A6A6IR71"/>
<feature type="region of interest" description="Disordered" evidence="11">
    <location>
        <begin position="158"/>
        <end position="189"/>
    </location>
</feature>
<dbReference type="PANTHER" id="PTHR11359">
    <property type="entry name" value="AMP DEAMINASE"/>
    <property type="match status" value="1"/>
</dbReference>
<dbReference type="FunFam" id="4.10.800.20:FF:000001">
    <property type="entry name" value="AMP deaminase"/>
    <property type="match status" value="1"/>
</dbReference>
<dbReference type="InterPro" id="IPR032466">
    <property type="entry name" value="Metal_Hydrolase"/>
</dbReference>
<dbReference type="RefSeq" id="XP_033688038.1">
    <property type="nucleotide sequence ID" value="XM_033824711.1"/>
</dbReference>
<dbReference type="SUPFAM" id="SSF51556">
    <property type="entry name" value="Metallo-dependent hydrolases"/>
    <property type="match status" value="1"/>
</dbReference>
<feature type="compositionally biased region" description="Polar residues" evidence="11">
    <location>
        <begin position="1"/>
        <end position="10"/>
    </location>
</feature>
<dbReference type="GO" id="GO:0032264">
    <property type="term" value="P:IMP salvage"/>
    <property type="evidence" value="ECO:0007669"/>
    <property type="project" value="UniProtKB-UniPathway"/>
</dbReference>
<sequence length="1117" mass="124670">MLKANYSTAPDASPDLGAAHVDDQIPSSEEDEPSSDSSDRGSHGERLTQEDSGAAGGVQTTAGTSLEEDDNGASDDAPGAGLLPRDKQRRTAFYDYHSEKQMSHSEAKQFYQRHQLESQYGGSQAGDGYSPVIRAKTFPAHFGGGDGVEFLSRADSIRSRRSNASTANQGQRPTLPIGMSQVDPSQEPRPHMTPYVTNHQASKGDTGILLQADQRARDHSKHPTLPHEPKPLLAEEGIHGAGAGVGIGSGAGGFAMSDSSVTAELSAIYTNVQKVLDIRHKYIRLSLQRNFDNPKDDPSWPIYPPHPEPVWNDYLKERHNATGSLQNSAILDPAEPPAKPPRKMGKDIGEDFDKNDLLPLPGASEMSFRLDSSGVFQVYETSKSAELDTPIVAIPTLREYYMDLDAILEISSDGPSKSFAFRRLQYLEGKFNLYYLLNEYQEIADSKKVPHRDFYNVRKVDTHVHHSACMNQKHLLRFIKSKMKKSPDEIVLFRDGKHLTLKEVFESINLTAYDLSIDTLDMHAHTDSFHRFDKFNLKYNPVGESRLRTIFLKTDNFIKGRYLAEITKEVISDLESSKYQFVEWRISIYGRDIDEWDKLATWVVDNKLFSPNVRWLIQIPRLFDVYKATGLMDHFEQVVVNVFQPLFEVTRDPSSHPNLHIFLQRVIGFDSVDDESKVERRVYKKFPLPKDWSTNQNPPYSYWMYYLFANMASLNVWRKQRGFNTFLLRPHCGEAGDTDHLAAAVLCAHSISHGLLLRKVPFLQYIFYLEQIGVAMSPLSNNALFLAYERNPFLSYFRRGLNVSLSTDDPLQFAFTKEPLIEEYSVAAQIYKLSAVDMCELAKHSVEQSGFEHPIKQRWLGANYHLPGVAGNDMAKSNVPSIREAFRHETLTQELAMIERYTRASQTSGNALTSSNLQQPSTINPQTPISNQATHPGSPVASLHTHPSTANLPEQAHPFSALPPGAIQGSQQSPLFPIQQARMNPTGSAADIPHAQTQPTSPTQPKNMDGFERPRRSSSMIMNPGGGAPPQPSGGAGTSQAGSQQPFPAADEMLHRTTSTVTLEGMEPRMFPGVVSRRRRSSMRSSTMEDGEPAHSGFRRGDAGSVVEEKDTDDEDY</sequence>
<organism evidence="12 13">
    <name type="scientific">Trematosphaeria pertusa</name>
    <dbReference type="NCBI Taxonomy" id="390896"/>
    <lineage>
        <taxon>Eukaryota</taxon>
        <taxon>Fungi</taxon>
        <taxon>Dikarya</taxon>
        <taxon>Ascomycota</taxon>
        <taxon>Pezizomycotina</taxon>
        <taxon>Dothideomycetes</taxon>
        <taxon>Pleosporomycetidae</taxon>
        <taxon>Pleosporales</taxon>
        <taxon>Massarineae</taxon>
        <taxon>Trematosphaeriaceae</taxon>
        <taxon>Trematosphaeria</taxon>
    </lineage>
</organism>
<dbReference type="UniPathway" id="UPA00591">
    <property type="reaction ID" value="UER00663"/>
</dbReference>
<dbReference type="InterPro" id="IPR006329">
    <property type="entry name" value="AMPD"/>
</dbReference>
<evidence type="ECO:0000256" key="7">
    <source>
        <dbReference type="ARBA" id="ARBA00022833"/>
    </source>
</evidence>
<evidence type="ECO:0000256" key="3">
    <source>
        <dbReference type="ARBA" id="ARBA00006676"/>
    </source>
</evidence>
<evidence type="ECO:0000256" key="11">
    <source>
        <dbReference type="SAM" id="MobiDB-lite"/>
    </source>
</evidence>
<dbReference type="EMBL" id="ML987191">
    <property type="protein sequence ID" value="KAF2253034.1"/>
    <property type="molecule type" value="Genomic_DNA"/>
</dbReference>
<comment type="cofactor">
    <cofactor evidence="1">
        <name>Zn(2+)</name>
        <dbReference type="ChEBI" id="CHEBI:29105"/>
    </cofactor>
</comment>
<feature type="region of interest" description="Disordered" evidence="11">
    <location>
        <begin position="1066"/>
        <end position="1117"/>
    </location>
</feature>
<feature type="compositionally biased region" description="Polar residues" evidence="11">
    <location>
        <begin position="906"/>
        <end position="935"/>
    </location>
</feature>
<dbReference type="Gene3D" id="3.20.20.140">
    <property type="entry name" value="Metal-dependent hydrolases"/>
    <property type="match status" value="1"/>
</dbReference>
<name>A0A6A6IR71_9PLEO</name>
<comment type="pathway">
    <text evidence="2">Purine metabolism; IMP biosynthesis via salvage pathway; IMP from AMP: step 1/1.</text>
</comment>
<keyword evidence="6" id="KW-0378">Hydrolase</keyword>
<reference evidence="12" key="1">
    <citation type="journal article" date="2020" name="Stud. Mycol.">
        <title>101 Dothideomycetes genomes: a test case for predicting lifestyles and emergence of pathogens.</title>
        <authorList>
            <person name="Haridas S."/>
            <person name="Albert R."/>
            <person name="Binder M."/>
            <person name="Bloem J."/>
            <person name="Labutti K."/>
            <person name="Salamov A."/>
            <person name="Andreopoulos B."/>
            <person name="Baker S."/>
            <person name="Barry K."/>
            <person name="Bills G."/>
            <person name="Bluhm B."/>
            <person name="Cannon C."/>
            <person name="Castanera R."/>
            <person name="Culley D."/>
            <person name="Daum C."/>
            <person name="Ezra D."/>
            <person name="Gonzalez J."/>
            <person name="Henrissat B."/>
            <person name="Kuo A."/>
            <person name="Liang C."/>
            <person name="Lipzen A."/>
            <person name="Lutzoni F."/>
            <person name="Magnuson J."/>
            <person name="Mondo S."/>
            <person name="Nolan M."/>
            <person name="Ohm R."/>
            <person name="Pangilinan J."/>
            <person name="Park H.-J."/>
            <person name="Ramirez L."/>
            <person name="Alfaro M."/>
            <person name="Sun H."/>
            <person name="Tritt A."/>
            <person name="Yoshinaga Y."/>
            <person name="Zwiers L.-H."/>
            <person name="Turgeon B."/>
            <person name="Goodwin S."/>
            <person name="Spatafora J."/>
            <person name="Crous P."/>
            <person name="Grigoriev I."/>
        </authorList>
    </citation>
    <scope>NUCLEOTIDE SEQUENCE</scope>
    <source>
        <strain evidence="12">CBS 122368</strain>
    </source>
</reference>
<dbReference type="GO" id="GO:0046033">
    <property type="term" value="P:AMP metabolic process"/>
    <property type="evidence" value="ECO:0007669"/>
    <property type="project" value="TreeGrafter"/>
</dbReference>
<evidence type="ECO:0000256" key="1">
    <source>
        <dbReference type="ARBA" id="ARBA00001947"/>
    </source>
</evidence>
<dbReference type="Pfam" id="PF19326">
    <property type="entry name" value="AMP_deaminase"/>
    <property type="match status" value="1"/>
</dbReference>
<dbReference type="CDD" id="cd01319">
    <property type="entry name" value="AMPD"/>
    <property type="match status" value="1"/>
</dbReference>
<dbReference type="EC" id="3.5.4.6" evidence="4"/>
<dbReference type="GO" id="GO:0005829">
    <property type="term" value="C:cytosol"/>
    <property type="evidence" value="ECO:0007669"/>
    <property type="project" value="TreeGrafter"/>
</dbReference>
<evidence type="ECO:0000256" key="5">
    <source>
        <dbReference type="ARBA" id="ARBA00022723"/>
    </source>
</evidence>
<evidence type="ECO:0000256" key="10">
    <source>
        <dbReference type="ARBA" id="ARBA00078830"/>
    </source>
</evidence>
<accession>A0A6A6IR71</accession>
<dbReference type="PROSITE" id="PS00485">
    <property type="entry name" value="A_DEAMINASE"/>
    <property type="match status" value="1"/>
</dbReference>
<dbReference type="InterPro" id="IPR006650">
    <property type="entry name" value="A/AMP_deam_AS"/>
</dbReference>
<feature type="region of interest" description="Disordered" evidence="11">
    <location>
        <begin position="984"/>
        <end position="1046"/>
    </location>
</feature>
<keyword evidence="5" id="KW-0479">Metal-binding</keyword>
<dbReference type="GeneID" id="54578041"/>
<dbReference type="GO" id="GO:0003876">
    <property type="term" value="F:AMP deaminase activity"/>
    <property type="evidence" value="ECO:0007669"/>
    <property type="project" value="UniProtKB-EC"/>
</dbReference>
<proteinExistence type="inferred from homology"/>
<gene>
    <name evidence="12" type="ORF">BU26DRAFT_449467</name>
</gene>
<keyword evidence="7" id="KW-0862">Zinc</keyword>
<dbReference type="GO" id="GO:0046872">
    <property type="term" value="F:metal ion binding"/>
    <property type="evidence" value="ECO:0007669"/>
    <property type="project" value="UniProtKB-KW"/>
</dbReference>
<feature type="compositionally biased region" description="Polar residues" evidence="11">
    <location>
        <begin position="995"/>
        <end position="1006"/>
    </location>
</feature>
<feature type="region of interest" description="Disordered" evidence="11">
    <location>
        <begin position="906"/>
        <end position="972"/>
    </location>
</feature>
<dbReference type="Proteomes" id="UP000800094">
    <property type="component" value="Unassembled WGS sequence"/>
</dbReference>
<dbReference type="FunFam" id="3.20.20.140:FF:000214">
    <property type="entry name" value="AMP deaminase Amd1, putative (AFU_orthologue AFUA_8G02860)"/>
    <property type="match status" value="1"/>
</dbReference>
<feature type="region of interest" description="Disordered" evidence="11">
    <location>
        <begin position="1"/>
        <end position="87"/>
    </location>
</feature>
<feature type="compositionally biased region" description="Basic and acidic residues" evidence="11">
    <location>
        <begin position="37"/>
        <end position="49"/>
    </location>
</feature>
<dbReference type="PANTHER" id="PTHR11359:SF0">
    <property type="entry name" value="AMP DEAMINASE"/>
    <property type="match status" value="1"/>
</dbReference>
<evidence type="ECO:0000256" key="8">
    <source>
        <dbReference type="ARBA" id="ARBA00023080"/>
    </source>
</evidence>
<comment type="similarity">
    <text evidence="3">Belongs to the metallo-dependent hydrolases superfamily. Adenosine and AMP deaminases family.</text>
</comment>
<evidence type="ECO:0000313" key="12">
    <source>
        <dbReference type="EMBL" id="KAF2253034.1"/>
    </source>
</evidence>
<dbReference type="NCBIfam" id="TIGR01429">
    <property type="entry name" value="AMP_deaminase"/>
    <property type="match status" value="1"/>
</dbReference>
<evidence type="ECO:0000256" key="2">
    <source>
        <dbReference type="ARBA" id="ARBA00004955"/>
    </source>
</evidence>
<dbReference type="FunFam" id="3.20.20.140:FF:000300">
    <property type="entry name" value="Uncharacterized protein"/>
    <property type="match status" value="1"/>
</dbReference>
<evidence type="ECO:0000256" key="9">
    <source>
        <dbReference type="ARBA" id="ARBA00072037"/>
    </source>
</evidence>
<dbReference type="Gene3D" id="4.10.800.20">
    <property type="match status" value="1"/>
</dbReference>
<dbReference type="OrthoDB" id="1723809at2759"/>